<feature type="non-terminal residue" evidence="1">
    <location>
        <position position="1"/>
    </location>
</feature>
<keyword evidence="2" id="KW-1185">Reference proteome</keyword>
<evidence type="ECO:0000313" key="1">
    <source>
        <dbReference type="EMBL" id="CAG8538394.1"/>
    </source>
</evidence>
<evidence type="ECO:0000313" key="2">
    <source>
        <dbReference type="Proteomes" id="UP000789702"/>
    </source>
</evidence>
<gene>
    <name evidence="1" type="ORF">DHETER_LOCUS4691</name>
</gene>
<dbReference type="Proteomes" id="UP000789702">
    <property type="component" value="Unassembled WGS sequence"/>
</dbReference>
<proteinExistence type="predicted"/>
<protein>
    <submittedName>
        <fullName evidence="1">3048_t:CDS:1</fullName>
    </submittedName>
</protein>
<accession>A0ACA9LPF3</accession>
<dbReference type="EMBL" id="CAJVPU010004807">
    <property type="protein sequence ID" value="CAG8538394.1"/>
    <property type="molecule type" value="Genomic_DNA"/>
</dbReference>
<comment type="caution">
    <text evidence="1">The sequence shown here is derived from an EMBL/GenBank/DDBJ whole genome shotgun (WGS) entry which is preliminary data.</text>
</comment>
<name>A0ACA9LPF3_9GLOM</name>
<reference evidence="1" key="1">
    <citation type="submission" date="2021-06" db="EMBL/GenBank/DDBJ databases">
        <authorList>
            <person name="Kallberg Y."/>
            <person name="Tangrot J."/>
            <person name="Rosling A."/>
        </authorList>
    </citation>
    <scope>NUCLEOTIDE SEQUENCE</scope>
    <source>
        <strain evidence="1">IL203A</strain>
    </source>
</reference>
<sequence>NVDALNDLEAALRIDPDNITAHLYKAKIYSDKKKFHEAQFEISKVLNKINFVHPILSILFEKFDKPHKMIFGFGNSLPIRLYNTDHATISGYILLQSCNNKEIVMSCCVQAINNDDKNIIAIGIKGILYYTMGSFGKALICFQEILNIFPSAIALDCYEKTYQTIEKHNKRWLKRIKMNISYDLMLC</sequence>
<organism evidence="1 2">
    <name type="scientific">Dentiscutata heterogama</name>
    <dbReference type="NCBI Taxonomy" id="1316150"/>
    <lineage>
        <taxon>Eukaryota</taxon>
        <taxon>Fungi</taxon>
        <taxon>Fungi incertae sedis</taxon>
        <taxon>Mucoromycota</taxon>
        <taxon>Glomeromycotina</taxon>
        <taxon>Glomeromycetes</taxon>
        <taxon>Diversisporales</taxon>
        <taxon>Gigasporaceae</taxon>
        <taxon>Dentiscutata</taxon>
    </lineage>
</organism>